<evidence type="ECO:0008006" key="4">
    <source>
        <dbReference type="Google" id="ProtNLM"/>
    </source>
</evidence>
<gene>
    <name evidence="1" type="ORF">PO158_09040</name>
    <name evidence="2" type="ORF">PO250_01115</name>
</gene>
<name>A0AAJ1HQM4_LIMMU</name>
<dbReference type="EMBL" id="JAQOND010000032">
    <property type="protein sequence ID" value="MDC2828423.1"/>
    <property type="molecule type" value="Genomic_DNA"/>
</dbReference>
<proteinExistence type="predicted"/>
<comment type="caution">
    <text evidence="1">The sequence shown here is derived from an EMBL/GenBank/DDBJ whole genome shotgun (WGS) entry which is preliminary data.</text>
</comment>
<dbReference type="Proteomes" id="UP001220670">
    <property type="component" value="Unassembled WGS sequence"/>
</dbReference>
<dbReference type="AlphaFoldDB" id="A0AAJ1HQM4"/>
<accession>A0AAJ1HQM4</accession>
<dbReference type="Proteomes" id="UP001218021">
    <property type="component" value="Unassembled WGS sequence"/>
</dbReference>
<evidence type="ECO:0000313" key="2">
    <source>
        <dbReference type="EMBL" id="MDC2828935.1"/>
    </source>
</evidence>
<protein>
    <recommendedName>
        <fullName evidence="4">Antitoxin</fullName>
    </recommendedName>
</protein>
<dbReference type="EMBL" id="JAQONE010000003">
    <property type="protein sequence ID" value="MDC2828935.1"/>
    <property type="molecule type" value="Genomic_DNA"/>
</dbReference>
<sequence>MPIATTQSDFRNLNTLLDAVSAKQDSLESAIARDKLIDMHILPDDPIVDPTDDYWDSFKQTVKQHRS</sequence>
<evidence type="ECO:0000313" key="1">
    <source>
        <dbReference type="EMBL" id="MDC2828423.1"/>
    </source>
</evidence>
<evidence type="ECO:0000313" key="3">
    <source>
        <dbReference type="Proteomes" id="UP001218021"/>
    </source>
</evidence>
<dbReference type="RefSeq" id="WP_272207373.1">
    <property type="nucleotide sequence ID" value="NZ_JAQONC010000001.1"/>
</dbReference>
<reference evidence="1" key="1">
    <citation type="submission" date="2023-01" db="EMBL/GenBank/DDBJ databases">
        <title>Genome analysis of 13 Lactobacillus isolated from gut of wild boar.</title>
        <authorList>
            <person name="Papp P."/>
            <person name="Libisch B."/>
            <person name="Nagy T."/>
            <person name="Olasz F."/>
        </authorList>
    </citation>
    <scope>NUCLEOTIDE SEQUENCE</scope>
    <source>
        <strain evidence="1">F108</strain>
        <strain evidence="2">F146</strain>
    </source>
</reference>
<organism evidence="1 3">
    <name type="scientific">Limosilactobacillus mucosae</name>
    <name type="common">Lactobacillus mucosae</name>
    <dbReference type="NCBI Taxonomy" id="97478"/>
    <lineage>
        <taxon>Bacteria</taxon>
        <taxon>Bacillati</taxon>
        <taxon>Bacillota</taxon>
        <taxon>Bacilli</taxon>
        <taxon>Lactobacillales</taxon>
        <taxon>Lactobacillaceae</taxon>
        <taxon>Limosilactobacillus</taxon>
    </lineage>
</organism>